<organism evidence="1 2">
    <name type="scientific">Enterococcus cecorum DSM 20682 = ATCC 43198</name>
    <dbReference type="NCBI Taxonomy" id="1121864"/>
    <lineage>
        <taxon>Bacteria</taxon>
        <taxon>Bacillati</taxon>
        <taxon>Bacillota</taxon>
        <taxon>Bacilli</taxon>
        <taxon>Lactobacillales</taxon>
        <taxon>Enterococcaceae</taxon>
        <taxon>Enterococcus</taxon>
    </lineage>
</organism>
<accession>S1QWN2</accession>
<gene>
    <name evidence="1" type="ORF">OMO_02141</name>
</gene>
<dbReference type="eggNOG" id="ENOG5033670">
    <property type="taxonomic scope" value="Bacteria"/>
</dbReference>
<dbReference type="AlphaFoldDB" id="S1QWN2"/>
<evidence type="ECO:0000313" key="2">
    <source>
        <dbReference type="Proteomes" id="UP000017415"/>
    </source>
</evidence>
<evidence type="ECO:0008006" key="3">
    <source>
        <dbReference type="Google" id="ProtNLM"/>
    </source>
</evidence>
<dbReference type="HOGENOM" id="CLU_165422_0_0_9"/>
<name>S1QWN2_9ENTE</name>
<dbReference type="Proteomes" id="UP000017415">
    <property type="component" value="Unassembled WGS sequence"/>
</dbReference>
<dbReference type="PATRIC" id="fig|1121864.4.peg.1217"/>
<proteinExistence type="predicted"/>
<sequence length="81" mass="9194">MEVVQYTPYTLGECVQFLENNGARYSVECTGNNGKTEFMIDTLEGCMTVSMDDYIICGVAGECYPCKPDIFEKTYEMVKEF</sequence>
<protein>
    <recommendedName>
        <fullName evidence="3">Phage protein</fullName>
    </recommendedName>
</protein>
<reference evidence="1 2" key="1">
    <citation type="submission" date="2013-10" db="EMBL/GenBank/DDBJ databases">
        <title>The Genome Sequence of Enterococcus cecorum DSM 20682 (= ATCC 43198) (Illumina assembly).</title>
        <authorList>
            <consortium name="The Broad Institute Genomics Platform"/>
            <consortium name="The Broad Institute Genome Sequencing Center for Infectious Disease"/>
            <person name="Earl A."/>
            <person name="Russ C."/>
            <person name="Gilmore M."/>
            <person name="Surin D."/>
            <person name="Walker B."/>
            <person name="Young S."/>
            <person name="Zeng Q."/>
            <person name="Gargeya S."/>
            <person name="Fitzgerald M."/>
            <person name="Haas B."/>
            <person name="Abouelleil A."/>
            <person name="Allen A.W."/>
            <person name="Alvarado L."/>
            <person name="Arachchi H.M."/>
            <person name="Berlin A.M."/>
            <person name="Chapman S.B."/>
            <person name="Gainer-Dewar J."/>
            <person name="Goldberg J."/>
            <person name="Griggs A."/>
            <person name="Gujja S."/>
            <person name="Hansen M."/>
            <person name="Howarth C."/>
            <person name="Imamovic A."/>
            <person name="Ireland A."/>
            <person name="Larimer J."/>
            <person name="McCowan C."/>
            <person name="Murphy C."/>
            <person name="Pearson M."/>
            <person name="Poon T.W."/>
            <person name="Priest M."/>
            <person name="Roberts A."/>
            <person name="Saif S."/>
            <person name="Shea T."/>
            <person name="Sisk P."/>
            <person name="Sykes S."/>
            <person name="Wortman J."/>
            <person name="Nusbaum C."/>
            <person name="Birren B."/>
        </authorList>
    </citation>
    <scope>NUCLEOTIDE SEQUENCE [LARGE SCALE GENOMIC DNA]</scope>
    <source>
        <strain evidence="1 2">ATCC 43198</strain>
    </source>
</reference>
<dbReference type="EMBL" id="AHYS01000011">
    <property type="protein sequence ID" value="ESK60483.1"/>
    <property type="molecule type" value="Genomic_DNA"/>
</dbReference>
<evidence type="ECO:0000313" key="1">
    <source>
        <dbReference type="EMBL" id="ESK60483.1"/>
    </source>
</evidence>
<keyword evidence="2" id="KW-1185">Reference proteome</keyword>
<comment type="caution">
    <text evidence="1">The sequence shown here is derived from an EMBL/GenBank/DDBJ whole genome shotgun (WGS) entry which is preliminary data.</text>
</comment>